<gene>
    <name evidence="3" type="ORF">Bhyg_14765</name>
</gene>
<proteinExistence type="predicted"/>
<accession>A0A9Q0RXH3</accession>
<keyword evidence="4" id="KW-1185">Reference proteome</keyword>
<name>A0A9Q0RXH3_9DIPT</name>
<evidence type="ECO:0000256" key="2">
    <source>
        <dbReference type="SAM" id="SignalP"/>
    </source>
</evidence>
<dbReference type="OrthoDB" id="10570182at2759"/>
<comment type="caution">
    <text evidence="3">The sequence shown here is derived from an EMBL/GenBank/DDBJ whole genome shotgun (WGS) entry which is preliminary data.</text>
</comment>
<feature type="signal peptide" evidence="2">
    <location>
        <begin position="1"/>
        <end position="20"/>
    </location>
</feature>
<feature type="chain" id="PRO_5040269436" evidence="2">
    <location>
        <begin position="21"/>
        <end position="419"/>
    </location>
</feature>
<feature type="region of interest" description="Disordered" evidence="1">
    <location>
        <begin position="90"/>
        <end position="117"/>
    </location>
</feature>
<dbReference type="AlphaFoldDB" id="A0A9Q0RXH3"/>
<evidence type="ECO:0000313" key="4">
    <source>
        <dbReference type="Proteomes" id="UP001151699"/>
    </source>
</evidence>
<reference evidence="3" key="1">
    <citation type="submission" date="2022-07" db="EMBL/GenBank/DDBJ databases">
        <authorList>
            <person name="Trinca V."/>
            <person name="Uliana J.V.C."/>
            <person name="Torres T.T."/>
            <person name="Ward R.J."/>
            <person name="Monesi N."/>
        </authorList>
    </citation>
    <scope>NUCLEOTIDE SEQUENCE</scope>
    <source>
        <strain evidence="3">HSMRA1968</strain>
        <tissue evidence="3">Whole embryos</tissue>
    </source>
</reference>
<organism evidence="3 4">
    <name type="scientific">Pseudolycoriella hygida</name>
    <dbReference type="NCBI Taxonomy" id="35572"/>
    <lineage>
        <taxon>Eukaryota</taxon>
        <taxon>Metazoa</taxon>
        <taxon>Ecdysozoa</taxon>
        <taxon>Arthropoda</taxon>
        <taxon>Hexapoda</taxon>
        <taxon>Insecta</taxon>
        <taxon>Pterygota</taxon>
        <taxon>Neoptera</taxon>
        <taxon>Endopterygota</taxon>
        <taxon>Diptera</taxon>
        <taxon>Nematocera</taxon>
        <taxon>Sciaroidea</taxon>
        <taxon>Sciaridae</taxon>
        <taxon>Pseudolycoriella</taxon>
    </lineage>
</organism>
<evidence type="ECO:0000313" key="3">
    <source>
        <dbReference type="EMBL" id="KAJ6636177.1"/>
    </source>
</evidence>
<dbReference type="Proteomes" id="UP001151699">
    <property type="component" value="Chromosome C"/>
</dbReference>
<sequence>MLKLLISLLIGLIFARTGLCQVFETQDIASEDDLTASAATLFGPKTFGIRHANLGSFGPLGYGGIGGMRLGSIGPFRFGHIGGIHADSFLGASNPNSEEDKSPGSTGIPSGGDQHQENVASPLEQNWEGTGVQENIVGMEQGWQGINDQGNNMGVEQGLQGLDRQENIVGMEQSWKAIDGQQNNRQLEQNFDGQENIVRMEQGWQQLGGQENIVGMEQGWQQLGGQENIEGMEQGWQQLGGQENILGMEQGWQQLGGQENIWQLGLQPQVAENSRAFLNDGLFGLKKIDKIEKIPPKPALPPNSHSSFHTKTIFRNALNELDQPQVTDDQLQQFNEINNAMQMPTITNQYQPAIIVLEDPSYSPSSARSSVDDMITGLEDTGFDFELRDYIEDAFLTPYLGLLDPNDLMDDGDDALLLL</sequence>
<dbReference type="EMBL" id="WJQU01000004">
    <property type="protein sequence ID" value="KAJ6636177.1"/>
    <property type="molecule type" value="Genomic_DNA"/>
</dbReference>
<protein>
    <submittedName>
        <fullName evidence="3">Uncharacterized protein</fullName>
    </submittedName>
</protein>
<evidence type="ECO:0000256" key="1">
    <source>
        <dbReference type="SAM" id="MobiDB-lite"/>
    </source>
</evidence>
<keyword evidence="2" id="KW-0732">Signal</keyword>